<sequence length="191" mass="20934">MRQTLRHSPSLSLYGFLSLSAQIFAGTQPSGPFFSGLRRTCCGNQNFAPSILVNEGKQRNTLLFLRGLSDIDSTLTNFDPSTCPKLEADVSFSHRVKSSIRLVSSSHTEKRRIVSSGLKTLATDVAAASPRRSIHTTKSFVVEVEEENEIVDSEVGKRSWNLQELSSGFAQLLNLADTRKKGGTSIEDLAE</sequence>
<evidence type="ECO:0000313" key="1">
    <source>
        <dbReference type="EMBL" id="KAF2598202.1"/>
    </source>
</evidence>
<name>A0A8S9KW02_BRACR</name>
<proteinExistence type="predicted"/>
<comment type="caution">
    <text evidence="1">The sequence shown here is derived from an EMBL/GenBank/DDBJ whole genome shotgun (WGS) entry which is preliminary data.</text>
</comment>
<protein>
    <submittedName>
        <fullName evidence="1">Uncharacterized protein</fullName>
    </submittedName>
</protein>
<dbReference type="EMBL" id="QGKW02000717">
    <property type="protein sequence ID" value="KAF2598202.1"/>
    <property type="molecule type" value="Genomic_DNA"/>
</dbReference>
<dbReference type="Proteomes" id="UP000712281">
    <property type="component" value="Unassembled WGS sequence"/>
</dbReference>
<dbReference type="AlphaFoldDB" id="A0A8S9KW02"/>
<organism evidence="1 2">
    <name type="scientific">Brassica cretica</name>
    <name type="common">Mustard</name>
    <dbReference type="NCBI Taxonomy" id="69181"/>
    <lineage>
        <taxon>Eukaryota</taxon>
        <taxon>Viridiplantae</taxon>
        <taxon>Streptophyta</taxon>
        <taxon>Embryophyta</taxon>
        <taxon>Tracheophyta</taxon>
        <taxon>Spermatophyta</taxon>
        <taxon>Magnoliopsida</taxon>
        <taxon>eudicotyledons</taxon>
        <taxon>Gunneridae</taxon>
        <taxon>Pentapetalae</taxon>
        <taxon>rosids</taxon>
        <taxon>malvids</taxon>
        <taxon>Brassicales</taxon>
        <taxon>Brassicaceae</taxon>
        <taxon>Brassiceae</taxon>
        <taxon>Brassica</taxon>
    </lineage>
</organism>
<evidence type="ECO:0000313" key="2">
    <source>
        <dbReference type="Proteomes" id="UP000712281"/>
    </source>
</evidence>
<accession>A0A8S9KW02</accession>
<gene>
    <name evidence="1" type="ORF">F2Q68_00010011</name>
</gene>
<reference evidence="1" key="1">
    <citation type="submission" date="2019-12" db="EMBL/GenBank/DDBJ databases">
        <title>Genome sequencing and annotation of Brassica cretica.</title>
        <authorList>
            <person name="Studholme D.J."/>
            <person name="Sarris P.F."/>
        </authorList>
    </citation>
    <scope>NUCLEOTIDE SEQUENCE</scope>
    <source>
        <strain evidence="1">PFS-001/15</strain>
        <tissue evidence="1">Leaf</tissue>
    </source>
</reference>